<dbReference type="EMBL" id="JACGWO010000001">
    <property type="protein sequence ID" value="KAK4438780.1"/>
    <property type="molecule type" value="Genomic_DNA"/>
</dbReference>
<accession>A0AAE1YXX9</accession>
<comment type="caution">
    <text evidence="1">The sequence shown here is derived from an EMBL/GenBank/DDBJ whole genome shotgun (WGS) entry which is preliminary data.</text>
</comment>
<organism evidence="1 2">
    <name type="scientific">Sesamum alatum</name>
    <dbReference type="NCBI Taxonomy" id="300844"/>
    <lineage>
        <taxon>Eukaryota</taxon>
        <taxon>Viridiplantae</taxon>
        <taxon>Streptophyta</taxon>
        <taxon>Embryophyta</taxon>
        <taxon>Tracheophyta</taxon>
        <taxon>Spermatophyta</taxon>
        <taxon>Magnoliopsida</taxon>
        <taxon>eudicotyledons</taxon>
        <taxon>Gunneridae</taxon>
        <taxon>Pentapetalae</taxon>
        <taxon>asterids</taxon>
        <taxon>lamiids</taxon>
        <taxon>Lamiales</taxon>
        <taxon>Pedaliaceae</taxon>
        <taxon>Sesamum</taxon>
    </lineage>
</organism>
<evidence type="ECO:0000313" key="1">
    <source>
        <dbReference type="EMBL" id="KAK4438780.1"/>
    </source>
</evidence>
<reference evidence="1" key="2">
    <citation type="journal article" date="2024" name="Plant">
        <title>Genomic evolution and insights into agronomic trait innovations of Sesamum species.</title>
        <authorList>
            <person name="Miao H."/>
            <person name="Wang L."/>
            <person name="Qu L."/>
            <person name="Liu H."/>
            <person name="Sun Y."/>
            <person name="Le M."/>
            <person name="Wang Q."/>
            <person name="Wei S."/>
            <person name="Zheng Y."/>
            <person name="Lin W."/>
            <person name="Duan Y."/>
            <person name="Cao H."/>
            <person name="Xiong S."/>
            <person name="Wang X."/>
            <person name="Wei L."/>
            <person name="Li C."/>
            <person name="Ma Q."/>
            <person name="Ju M."/>
            <person name="Zhao R."/>
            <person name="Li G."/>
            <person name="Mu C."/>
            <person name="Tian Q."/>
            <person name="Mei H."/>
            <person name="Zhang T."/>
            <person name="Gao T."/>
            <person name="Zhang H."/>
        </authorList>
    </citation>
    <scope>NUCLEOTIDE SEQUENCE</scope>
    <source>
        <strain evidence="1">3651</strain>
    </source>
</reference>
<sequence>AASSGGCGSLELRPERAFVVPLVSGDDHSNTLCSMWDRARGYTPCAVTVLLLTACLGTGGAAMASGEYDKGVLRSGCKALDGALWTSRNTLVFEGRGQEPLAVANLARRGLQVFDRNPTLDPG</sequence>
<feature type="non-terminal residue" evidence="1">
    <location>
        <position position="123"/>
    </location>
</feature>
<reference evidence="1" key="1">
    <citation type="submission" date="2020-06" db="EMBL/GenBank/DDBJ databases">
        <authorList>
            <person name="Li T."/>
            <person name="Hu X."/>
            <person name="Zhang T."/>
            <person name="Song X."/>
            <person name="Zhang H."/>
            <person name="Dai N."/>
            <person name="Sheng W."/>
            <person name="Hou X."/>
            <person name="Wei L."/>
        </authorList>
    </citation>
    <scope>NUCLEOTIDE SEQUENCE</scope>
    <source>
        <strain evidence="1">3651</strain>
        <tissue evidence="1">Leaf</tissue>
    </source>
</reference>
<evidence type="ECO:0000313" key="2">
    <source>
        <dbReference type="Proteomes" id="UP001293254"/>
    </source>
</evidence>
<gene>
    <name evidence="1" type="ORF">Salat_0212600</name>
</gene>
<keyword evidence="2" id="KW-1185">Reference proteome</keyword>
<dbReference type="AlphaFoldDB" id="A0AAE1YXX9"/>
<protein>
    <submittedName>
        <fullName evidence="1">Uncharacterized protein</fullName>
    </submittedName>
</protein>
<name>A0AAE1YXX9_9LAMI</name>
<proteinExistence type="predicted"/>
<dbReference type="Proteomes" id="UP001293254">
    <property type="component" value="Unassembled WGS sequence"/>
</dbReference>